<dbReference type="SUPFAM" id="SSF82649">
    <property type="entry name" value="SufE/NifU"/>
    <property type="match status" value="1"/>
</dbReference>
<accession>A0A5J4Q7V6</accession>
<dbReference type="EMBL" id="SNRY01004489">
    <property type="protein sequence ID" value="KAA6317532.1"/>
    <property type="molecule type" value="Genomic_DNA"/>
</dbReference>
<gene>
    <name evidence="3" type="ORF">EZS27_032325</name>
</gene>
<evidence type="ECO:0000313" key="3">
    <source>
        <dbReference type="EMBL" id="KAA6317532.1"/>
    </source>
</evidence>
<dbReference type="PANTHER" id="PTHR43597:SF5">
    <property type="entry name" value="SUFE-LIKE PROTEIN 2, CHLOROPLASTIC"/>
    <property type="match status" value="1"/>
</dbReference>
<dbReference type="InterPro" id="IPR003808">
    <property type="entry name" value="Fe-S_metab-assoc_dom"/>
</dbReference>
<comment type="similarity">
    <text evidence="1">Belongs to the SufE family.</text>
</comment>
<dbReference type="AlphaFoldDB" id="A0A5J4Q7V6"/>
<name>A0A5J4Q7V6_9ZZZZ</name>
<evidence type="ECO:0000256" key="1">
    <source>
        <dbReference type="ARBA" id="ARBA00010282"/>
    </source>
</evidence>
<feature type="domain" description="Fe-S metabolism associated" evidence="2">
    <location>
        <begin position="12"/>
        <end position="130"/>
    </location>
</feature>
<sequence>MSINELQDEIVAEFNDLDDWMDRYQLLIDLGNTQEPLDEQYKTEQNLIEGCQSRVWIQAEETDGKLIFKADSDALIVKGIIALLIRAVSGHTPDEILEANLYFIDKIGLKEHLSPTRSNGLLSMVKQMRMYALVYKVKKGS</sequence>
<organism evidence="3">
    <name type="scientific">termite gut metagenome</name>
    <dbReference type="NCBI Taxonomy" id="433724"/>
    <lineage>
        <taxon>unclassified sequences</taxon>
        <taxon>metagenomes</taxon>
        <taxon>organismal metagenomes</taxon>
    </lineage>
</organism>
<dbReference type="Pfam" id="PF02657">
    <property type="entry name" value="SufE"/>
    <property type="match status" value="1"/>
</dbReference>
<dbReference type="Gene3D" id="3.90.1010.10">
    <property type="match status" value="1"/>
</dbReference>
<evidence type="ECO:0000259" key="2">
    <source>
        <dbReference type="Pfam" id="PF02657"/>
    </source>
</evidence>
<reference evidence="3" key="1">
    <citation type="submission" date="2019-03" db="EMBL/GenBank/DDBJ databases">
        <title>Single cell metagenomics reveals metabolic interactions within the superorganism composed of flagellate Streblomastix strix and complex community of Bacteroidetes bacteria on its surface.</title>
        <authorList>
            <person name="Treitli S.C."/>
            <person name="Kolisko M."/>
            <person name="Husnik F."/>
            <person name="Keeling P."/>
            <person name="Hampl V."/>
        </authorList>
    </citation>
    <scope>NUCLEOTIDE SEQUENCE</scope>
    <source>
        <strain evidence="3">STM</strain>
    </source>
</reference>
<proteinExistence type="inferred from homology"/>
<comment type="caution">
    <text evidence="3">The sequence shown here is derived from an EMBL/GenBank/DDBJ whole genome shotgun (WGS) entry which is preliminary data.</text>
</comment>
<dbReference type="PANTHER" id="PTHR43597">
    <property type="entry name" value="SULFUR ACCEPTOR PROTEIN CSDE"/>
    <property type="match status" value="1"/>
</dbReference>
<protein>
    <submittedName>
        <fullName evidence="3">Cysteine desulfuration protein SufE</fullName>
    </submittedName>
</protein>